<dbReference type="GO" id="GO:0016740">
    <property type="term" value="F:transferase activity"/>
    <property type="evidence" value="ECO:0007669"/>
    <property type="project" value="UniProtKB-KW"/>
</dbReference>
<reference evidence="1 2" key="1">
    <citation type="journal article" date="2016" name="Nat. Commun.">
        <title>Ectomycorrhizal ecology is imprinted in the genome of the dominant symbiotic fungus Cenococcum geophilum.</title>
        <authorList>
            <consortium name="DOE Joint Genome Institute"/>
            <person name="Peter M."/>
            <person name="Kohler A."/>
            <person name="Ohm R.A."/>
            <person name="Kuo A."/>
            <person name="Krutzmann J."/>
            <person name="Morin E."/>
            <person name="Arend M."/>
            <person name="Barry K.W."/>
            <person name="Binder M."/>
            <person name="Choi C."/>
            <person name="Clum A."/>
            <person name="Copeland A."/>
            <person name="Grisel N."/>
            <person name="Haridas S."/>
            <person name="Kipfer T."/>
            <person name="LaButti K."/>
            <person name="Lindquist E."/>
            <person name="Lipzen A."/>
            <person name="Maire R."/>
            <person name="Meier B."/>
            <person name="Mihaltcheva S."/>
            <person name="Molinier V."/>
            <person name="Murat C."/>
            <person name="Poggeler S."/>
            <person name="Quandt C.A."/>
            <person name="Sperisen C."/>
            <person name="Tritt A."/>
            <person name="Tisserant E."/>
            <person name="Crous P.W."/>
            <person name="Henrissat B."/>
            <person name="Nehls U."/>
            <person name="Egli S."/>
            <person name="Spatafora J.W."/>
            <person name="Grigoriev I.V."/>
            <person name="Martin F.M."/>
        </authorList>
    </citation>
    <scope>NUCLEOTIDE SEQUENCE [LARGE SCALE GENOMIC DNA]</scope>
    <source>
        <strain evidence="1 2">CBS 207.34</strain>
    </source>
</reference>
<gene>
    <name evidence="1" type="ORF">AOQ84DRAFT_310172</name>
</gene>
<dbReference type="AlphaFoldDB" id="A0A8E2FAM3"/>
<dbReference type="Proteomes" id="UP000250140">
    <property type="component" value="Unassembled WGS sequence"/>
</dbReference>
<protein>
    <submittedName>
        <fullName evidence="1">Glycosyltransferase family 8 protein</fullName>
    </submittedName>
</protein>
<organism evidence="1 2">
    <name type="scientific">Glonium stellatum</name>
    <dbReference type="NCBI Taxonomy" id="574774"/>
    <lineage>
        <taxon>Eukaryota</taxon>
        <taxon>Fungi</taxon>
        <taxon>Dikarya</taxon>
        <taxon>Ascomycota</taxon>
        <taxon>Pezizomycotina</taxon>
        <taxon>Dothideomycetes</taxon>
        <taxon>Pleosporomycetidae</taxon>
        <taxon>Gloniales</taxon>
        <taxon>Gloniaceae</taxon>
        <taxon>Glonium</taxon>
    </lineage>
</organism>
<evidence type="ECO:0000313" key="1">
    <source>
        <dbReference type="EMBL" id="OCL13657.1"/>
    </source>
</evidence>
<proteinExistence type="predicted"/>
<keyword evidence="2" id="KW-1185">Reference proteome</keyword>
<dbReference type="EMBL" id="KV748689">
    <property type="protein sequence ID" value="OCL13657.1"/>
    <property type="molecule type" value="Genomic_DNA"/>
</dbReference>
<name>A0A8E2FAM3_9PEZI</name>
<evidence type="ECO:0000313" key="2">
    <source>
        <dbReference type="Proteomes" id="UP000250140"/>
    </source>
</evidence>
<keyword evidence="1" id="KW-0808">Transferase</keyword>
<accession>A0A8E2FAM3</accession>
<dbReference type="OrthoDB" id="5367275at2759"/>
<sequence length="404" mass="45540">MLLTGGQVSMAISSTIVFTFTSLLFLSGYVLQQKTVHSLQAAIKPRLPKPLPAPTPETVPLNLNVKWARPVGSRPGSDADFEQYISEQNIDWSRLGYVQLVKEHVEVCSAMMLFGDLYRLKSPAKRVLLFPRAWLEDATGKVVDPYLGTSRRLLRMAARRYGVVLMPMEPIIEGADSSLPSSYSLASLFSLIDYERIIHLSSPGLLLDSSPLDSLLAFSKSEPVAGLPASAERRELLTSLLLIHPSVENYSRLRKLRLTQPMTDLDLFRKSFPVPDSLLSAWSMSLGNLFYESTWLRNSIEGFNSTIFTEATAYVHLSDPELPGPEYDVPYYDRVRIRPKNEEARVVWEKLYETFRQRRMEICGLDLETWNSPVLQAETIMDESEVVAEEGRVAGEIVQHAQNL</sequence>